<sequence>MARGTFLYTDIAETLESAADAGRSHTLRAAQIVTPALRATIDTLSSRIRPIVGYHFGWLDLAGQPTDQGCGKMVRAALTVLAAEACGGEVQRAVRGAVAVELVHNFSLLHDDVMDGDLERRGRPTVWATSGVPAAILAGDVLLARACAVLQNDSEHRIWATKLLTETIATLAEGQMADVAFERRTTISLKEALAVSEAKTAALLSCACELGAGLSGGGAEARKRLARFGWHLGMAFQLVDDLLGIWGDPAATGKPAGSDLRNRKKSIPVVAAMNGTGAAAEELAAIYRGEEPLTDDTADRAAKLIESAGGRAWTEAEIDRHKKEAAAQLEALGLSEVQRRPLLAIAEYVAFRNH</sequence>
<keyword evidence="3" id="KW-0808">Transferase</keyword>
<name>A0A437Q1K3_9ACTN</name>
<evidence type="ECO:0000256" key="1">
    <source>
        <dbReference type="ARBA" id="ARBA00022723"/>
    </source>
</evidence>
<dbReference type="Proteomes" id="UP000283128">
    <property type="component" value="Unassembled WGS sequence"/>
</dbReference>
<comment type="similarity">
    <text evidence="3">Belongs to the FPP/GGPP synthase family.</text>
</comment>
<dbReference type="PROSITE" id="PS00723">
    <property type="entry name" value="POLYPRENYL_SYNTHASE_1"/>
    <property type="match status" value="1"/>
</dbReference>
<dbReference type="AlphaFoldDB" id="A0A437Q1K3"/>
<protein>
    <submittedName>
        <fullName evidence="4">Polyprenyl synthetase family protein</fullName>
    </submittedName>
</protein>
<dbReference type="PROSITE" id="PS00444">
    <property type="entry name" value="POLYPRENYL_SYNTHASE_2"/>
    <property type="match status" value="1"/>
</dbReference>
<dbReference type="GO" id="GO:0046872">
    <property type="term" value="F:metal ion binding"/>
    <property type="evidence" value="ECO:0007669"/>
    <property type="project" value="UniProtKB-KW"/>
</dbReference>
<evidence type="ECO:0000256" key="2">
    <source>
        <dbReference type="ARBA" id="ARBA00022842"/>
    </source>
</evidence>
<comment type="caution">
    <text evidence="4">The sequence shown here is derived from an EMBL/GenBank/DDBJ whole genome shotgun (WGS) entry which is preliminary data.</text>
</comment>
<dbReference type="InterPro" id="IPR033749">
    <property type="entry name" value="Polyprenyl_synt_CS"/>
</dbReference>
<dbReference type="InterPro" id="IPR008949">
    <property type="entry name" value="Isoprenoid_synthase_dom_sf"/>
</dbReference>
<dbReference type="SUPFAM" id="SSF48576">
    <property type="entry name" value="Terpenoid synthases"/>
    <property type="match status" value="1"/>
</dbReference>
<dbReference type="PANTHER" id="PTHR12001:SF86">
    <property type="entry name" value="GERANYLGERANYL DIPHOSPHATE SYNTHASE"/>
    <property type="match status" value="1"/>
</dbReference>
<accession>A0A437Q1K3</accession>
<dbReference type="GO" id="GO:0004659">
    <property type="term" value="F:prenyltransferase activity"/>
    <property type="evidence" value="ECO:0007669"/>
    <property type="project" value="InterPro"/>
</dbReference>
<keyword evidence="1" id="KW-0479">Metal-binding</keyword>
<dbReference type="InterPro" id="IPR000092">
    <property type="entry name" value="Polyprenyl_synt"/>
</dbReference>
<organism evidence="4 5">
    <name type="scientific">Streptomyces antnestii</name>
    <dbReference type="NCBI Taxonomy" id="2494256"/>
    <lineage>
        <taxon>Bacteria</taxon>
        <taxon>Bacillati</taxon>
        <taxon>Actinomycetota</taxon>
        <taxon>Actinomycetes</taxon>
        <taxon>Kitasatosporales</taxon>
        <taxon>Streptomycetaceae</taxon>
        <taxon>Streptomyces</taxon>
    </lineage>
</organism>
<keyword evidence="2" id="KW-0460">Magnesium</keyword>
<dbReference type="SFLD" id="SFLDS00005">
    <property type="entry name" value="Isoprenoid_Synthase_Type_I"/>
    <property type="match status" value="1"/>
</dbReference>
<evidence type="ECO:0000256" key="3">
    <source>
        <dbReference type="RuleBase" id="RU004466"/>
    </source>
</evidence>
<dbReference type="GO" id="GO:0008299">
    <property type="term" value="P:isoprenoid biosynthetic process"/>
    <property type="evidence" value="ECO:0007669"/>
    <property type="project" value="InterPro"/>
</dbReference>
<reference evidence="4 5" key="1">
    <citation type="submission" date="2019-01" db="EMBL/GenBank/DDBJ databases">
        <title>Genome sequences of Streptomyces and Rhizobium isolates collected from root and soil.</title>
        <authorList>
            <person name="Chhettri S."/>
            <person name="Sevigny J.L."/>
            <person name="Sen A."/>
            <person name="Ennis N."/>
            <person name="Tisa L."/>
        </authorList>
    </citation>
    <scope>NUCLEOTIDE SEQUENCE [LARGE SCALE GENOMIC DNA]</scope>
    <source>
        <strain evidence="4 5">San01</strain>
    </source>
</reference>
<dbReference type="SFLD" id="SFLDG01017">
    <property type="entry name" value="Polyprenyl_Transferase_Like"/>
    <property type="match status" value="1"/>
</dbReference>
<gene>
    <name evidence="4" type="ORF">EOT10_00325</name>
</gene>
<evidence type="ECO:0000313" key="4">
    <source>
        <dbReference type="EMBL" id="RVU28375.1"/>
    </source>
</evidence>
<dbReference type="Pfam" id="PF00348">
    <property type="entry name" value="polyprenyl_synt"/>
    <property type="match status" value="1"/>
</dbReference>
<proteinExistence type="inferred from homology"/>
<dbReference type="PANTHER" id="PTHR12001">
    <property type="entry name" value="GERANYLGERANYL PYROPHOSPHATE SYNTHASE"/>
    <property type="match status" value="1"/>
</dbReference>
<dbReference type="Gene3D" id="1.10.600.10">
    <property type="entry name" value="Farnesyl Diphosphate Synthase"/>
    <property type="match status" value="1"/>
</dbReference>
<dbReference type="OrthoDB" id="4497239at2"/>
<dbReference type="CDD" id="cd00685">
    <property type="entry name" value="Trans_IPPS_HT"/>
    <property type="match status" value="1"/>
</dbReference>
<keyword evidence="5" id="KW-1185">Reference proteome</keyword>
<evidence type="ECO:0000313" key="5">
    <source>
        <dbReference type="Proteomes" id="UP000283128"/>
    </source>
</evidence>
<dbReference type="EMBL" id="RZYA01000001">
    <property type="protein sequence ID" value="RVU28375.1"/>
    <property type="molecule type" value="Genomic_DNA"/>
</dbReference>